<dbReference type="OrthoDB" id="9802793at2"/>
<dbReference type="Gene3D" id="3.20.20.140">
    <property type="entry name" value="Metal-dependent hydrolases"/>
    <property type="match status" value="1"/>
</dbReference>
<reference evidence="2 3" key="1">
    <citation type="submission" date="2018-07" db="EMBL/GenBank/DDBJ databases">
        <title>Anaerosacharophilus polymeroproducens gen. nov. sp. nov., an anaerobic bacterium isolated from salt field.</title>
        <authorList>
            <person name="Kim W."/>
            <person name="Yang S.-H."/>
            <person name="Oh J."/>
            <person name="Lee J.-H."/>
            <person name="Kwon K.K."/>
        </authorList>
    </citation>
    <scope>NUCLEOTIDE SEQUENCE [LARGE SCALE GENOMIC DNA]</scope>
    <source>
        <strain evidence="2 3">MCWD5</strain>
    </source>
</reference>
<dbReference type="EMBL" id="QRCT01000050">
    <property type="protein sequence ID" value="RDU22169.1"/>
    <property type="molecule type" value="Genomic_DNA"/>
</dbReference>
<dbReference type="InterPro" id="IPR032466">
    <property type="entry name" value="Metal_Hydrolase"/>
</dbReference>
<dbReference type="Pfam" id="PF07969">
    <property type="entry name" value="Amidohydro_3"/>
    <property type="match status" value="1"/>
</dbReference>
<dbReference type="PANTHER" id="PTHR43135:SF3">
    <property type="entry name" value="ALPHA-D-RIBOSE 1-METHYLPHOSPHONATE 5-TRIPHOSPHATE DIPHOSPHATASE"/>
    <property type="match status" value="1"/>
</dbReference>
<dbReference type="InterPro" id="IPR011059">
    <property type="entry name" value="Metal-dep_hydrolase_composite"/>
</dbReference>
<accession>A0A371ARH0</accession>
<keyword evidence="2" id="KW-0378">Hydrolase</keyword>
<name>A0A371ARH0_9FIRM</name>
<dbReference type="CDD" id="cd01309">
    <property type="entry name" value="Met_dep_hydrolase_C"/>
    <property type="match status" value="1"/>
</dbReference>
<evidence type="ECO:0000313" key="3">
    <source>
        <dbReference type="Proteomes" id="UP000255036"/>
    </source>
</evidence>
<dbReference type="SUPFAM" id="SSF51338">
    <property type="entry name" value="Composite domain of metallo-dependent hydrolases"/>
    <property type="match status" value="1"/>
</dbReference>
<feature type="domain" description="Amidohydrolase 3" evidence="1">
    <location>
        <begin position="292"/>
        <end position="384"/>
    </location>
</feature>
<dbReference type="Gene3D" id="2.30.40.10">
    <property type="entry name" value="Urease, subunit C, domain 1"/>
    <property type="match status" value="1"/>
</dbReference>
<organism evidence="2 3">
    <name type="scientific">Anaerosacchariphilus polymeriproducens</name>
    <dbReference type="NCBI Taxonomy" id="1812858"/>
    <lineage>
        <taxon>Bacteria</taxon>
        <taxon>Bacillati</taxon>
        <taxon>Bacillota</taxon>
        <taxon>Clostridia</taxon>
        <taxon>Lachnospirales</taxon>
        <taxon>Lachnospiraceae</taxon>
        <taxon>Anaerosacchariphilus</taxon>
    </lineage>
</organism>
<protein>
    <submittedName>
        <fullName evidence="2">Amidohydrolase</fullName>
    </submittedName>
</protein>
<comment type="caution">
    <text evidence="2">The sequence shown here is derived from an EMBL/GenBank/DDBJ whole genome shotgun (WGS) entry which is preliminary data.</text>
</comment>
<dbReference type="SUPFAM" id="SSF51556">
    <property type="entry name" value="Metallo-dependent hydrolases"/>
    <property type="match status" value="1"/>
</dbReference>
<dbReference type="PANTHER" id="PTHR43135">
    <property type="entry name" value="ALPHA-D-RIBOSE 1-METHYLPHOSPHONATE 5-TRIPHOSPHATE DIPHOSPHATASE"/>
    <property type="match status" value="1"/>
</dbReference>
<dbReference type="AlphaFoldDB" id="A0A371ARH0"/>
<dbReference type="GO" id="GO:0016810">
    <property type="term" value="F:hydrolase activity, acting on carbon-nitrogen (but not peptide) bonds"/>
    <property type="evidence" value="ECO:0007669"/>
    <property type="project" value="InterPro"/>
</dbReference>
<proteinExistence type="predicted"/>
<evidence type="ECO:0000259" key="1">
    <source>
        <dbReference type="Pfam" id="PF07969"/>
    </source>
</evidence>
<evidence type="ECO:0000313" key="2">
    <source>
        <dbReference type="EMBL" id="RDU22169.1"/>
    </source>
</evidence>
<gene>
    <name evidence="2" type="ORF">DWV06_16700</name>
</gene>
<keyword evidence="3" id="KW-1185">Reference proteome</keyword>
<dbReference type="RefSeq" id="WP_115483350.1">
    <property type="nucleotide sequence ID" value="NZ_QRCT01000050.1"/>
</dbReference>
<dbReference type="InterPro" id="IPR051781">
    <property type="entry name" value="Metallo-dep_Hydrolase"/>
</dbReference>
<dbReference type="Proteomes" id="UP000255036">
    <property type="component" value="Unassembled WGS sequence"/>
</dbReference>
<sequence>MLLIKNGKILTMTGKTFEPGSIVIENGKIKEVGKKLNVSVQKNDVVIDAEGLWVLPGIIEAHCHIGITEEKKGMEGDDCNEITCPITPQLRALDGVNPLDPAFHNAIQAGITSVMVGPGSTNVVGGQFMFMKTHGRVVDQMTLLEPAAMKISFGENPKNSYKDLNKAPSTRMSIASMLREELFLASQYKKRKDTATENNETFETDFKLESWLPVLNKQIPLKAHVHRTDDILTAIRIAKEFDLRLTLDHCSEGHIVAEQIKASGYPVIVGPGLAYRNKLETQNVDFKTAGVLANHGIKVAITSDHPVTLIQYLPIYAGLAAKKGLGIEEGLKAITINAASICGTDDKVGSIEAGKDADIAIFDGSPMEVFTQTIYTIIDGAIVYQKSDDDSLSSGTNNFSEDYPQPPSFK</sequence>
<dbReference type="InterPro" id="IPR013108">
    <property type="entry name" value="Amidohydro_3"/>
</dbReference>